<evidence type="ECO:0000313" key="4">
    <source>
        <dbReference type="Proteomes" id="UP000016562"/>
    </source>
</evidence>
<proteinExistence type="predicted"/>
<dbReference type="Proteomes" id="UP000016562">
    <property type="component" value="Unassembled WGS sequence"/>
</dbReference>
<dbReference type="SMART" id="SM00028">
    <property type="entry name" value="TPR"/>
    <property type="match status" value="3"/>
</dbReference>
<keyword evidence="4" id="KW-1185">Reference proteome</keyword>
<feature type="chain" id="PRO_5004638128" evidence="2">
    <location>
        <begin position="26"/>
        <end position="349"/>
    </location>
</feature>
<dbReference type="InterPro" id="IPR019734">
    <property type="entry name" value="TPR_rpt"/>
</dbReference>
<evidence type="ECO:0000256" key="1">
    <source>
        <dbReference type="PROSITE-ProRule" id="PRU00339"/>
    </source>
</evidence>
<dbReference type="Gene3D" id="1.25.40.10">
    <property type="entry name" value="Tetratricopeptide repeat domain"/>
    <property type="match status" value="1"/>
</dbReference>
<sequence length="349" mass="39489">MNRNYLNVGPIVLLLTMALSFSVNARLSAGGEIADTSHNQTSHPSAEQLSYIAQDRNNPIATRIDALQQLAQHPSQSALIAVARGLKDPSYEIREASVSATEPYQFAHRWRLLAPLMNDLVVDVRMAVARNLVVEYSEMNTLQKQQFESVFDEWIARLEQASDEESLISMALAYVHVERYSQARQFYFQLTDQSQHNVEAWIGIAETYRLEHNDFQALNVLQDALQANPQQPQLYYSKALTLVRLDRKPQAAKAMEKAATLAKTNAHYWYVNGILHEVFNPIAAQQSLQKAYDISRNPQHLYAVCDLKIRHADAGAKQCVLELKSLAPDDVRNALMRRIDHGDNDVVAY</sequence>
<dbReference type="InterPro" id="IPR011990">
    <property type="entry name" value="TPR-like_helical_dom_sf"/>
</dbReference>
<comment type="caution">
    <text evidence="3">The sequence shown here is derived from an EMBL/GenBank/DDBJ whole genome shotgun (WGS) entry which is preliminary data.</text>
</comment>
<dbReference type="PANTHER" id="PTHR12558">
    <property type="entry name" value="CELL DIVISION CYCLE 16,23,27"/>
    <property type="match status" value="1"/>
</dbReference>
<keyword evidence="1" id="KW-0802">TPR repeat</keyword>
<evidence type="ECO:0000313" key="3">
    <source>
        <dbReference type="EMBL" id="GAD79956.1"/>
    </source>
</evidence>
<evidence type="ECO:0000256" key="2">
    <source>
        <dbReference type="SAM" id="SignalP"/>
    </source>
</evidence>
<name>U3AJ62_9VIBR</name>
<feature type="signal peptide" evidence="2">
    <location>
        <begin position="1"/>
        <end position="25"/>
    </location>
</feature>
<dbReference type="AlphaFoldDB" id="U3AJ62"/>
<accession>U3AJ62</accession>
<keyword evidence="2" id="KW-0732">Signal</keyword>
<dbReference type="SUPFAM" id="SSF48371">
    <property type="entry name" value="ARM repeat"/>
    <property type="match status" value="1"/>
</dbReference>
<dbReference type="Gene3D" id="1.25.10.10">
    <property type="entry name" value="Leucine-rich Repeat Variant"/>
    <property type="match status" value="1"/>
</dbReference>
<dbReference type="PANTHER" id="PTHR12558:SF13">
    <property type="entry name" value="CELL DIVISION CYCLE PROTEIN 27 HOMOLOG"/>
    <property type="match status" value="1"/>
</dbReference>
<gene>
    <name evidence="3" type="ORF">VEZ01S_21_00780</name>
</gene>
<dbReference type="STRING" id="1219080.VEZ01S_21_00780"/>
<dbReference type="eggNOG" id="COG0457">
    <property type="taxonomic scope" value="Bacteria"/>
</dbReference>
<organism evidence="3 4">
    <name type="scientific">Vibrio ezurae NBRC 102218</name>
    <dbReference type="NCBI Taxonomy" id="1219080"/>
    <lineage>
        <taxon>Bacteria</taxon>
        <taxon>Pseudomonadati</taxon>
        <taxon>Pseudomonadota</taxon>
        <taxon>Gammaproteobacteria</taxon>
        <taxon>Vibrionales</taxon>
        <taxon>Vibrionaceae</taxon>
        <taxon>Vibrio</taxon>
    </lineage>
</organism>
<dbReference type="RefSeq" id="WP_021713664.1">
    <property type="nucleotide sequence ID" value="NZ_BATM01000021.1"/>
</dbReference>
<protein>
    <submittedName>
        <fullName evidence="3">Uncharacterized protein</fullName>
    </submittedName>
</protein>
<dbReference type="SUPFAM" id="SSF48452">
    <property type="entry name" value="TPR-like"/>
    <property type="match status" value="1"/>
</dbReference>
<dbReference type="OrthoDB" id="6396839at2"/>
<reference evidence="3 4" key="1">
    <citation type="submission" date="2013-09" db="EMBL/GenBank/DDBJ databases">
        <title>Whole genome shotgun sequence of Vibrio ezurae NBRC 102218.</title>
        <authorList>
            <person name="Yoshida I."/>
            <person name="Hosoyama A."/>
            <person name="Numata M."/>
            <person name="Hashimoto M."/>
            <person name="Hosoyama Y."/>
            <person name="Tsuchikane K."/>
            <person name="Noguchi M."/>
            <person name="Hirakata S."/>
            <person name="Ichikawa N."/>
            <person name="Ohji S."/>
            <person name="Yamazoe A."/>
            <person name="Fujita N."/>
        </authorList>
    </citation>
    <scope>NUCLEOTIDE SEQUENCE [LARGE SCALE GENOMIC DNA]</scope>
    <source>
        <strain evidence="3 4">NBRC 102218</strain>
    </source>
</reference>
<dbReference type="EMBL" id="BATM01000021">
    <property type="protein sequence ID" value="GAD79956.1"/>
    <property type="molecule type" value="Genomic_DNA"/>
</dbReference>
<dbReference type="InterPro" id="IPR011989">
    <property type="entry name" value="ARM-like"/>
</dbReference>
<dbReference type="InterPro" id="IPR016024">
    <property type="entry name" value="ARM-type_fold"/>
</dbReference>
<dbReference type="PROSITE" id="PS50005">
    <property type="entry name" value="TPR"/>
    <property type="match status" value="1"/>
</dbReference>
<feature type="repeat" description="TPR" evidence="1">
    <location>
        <begin position="198"/>
        <end position="231"/>
    </location>
</feature>